<dbReference type="EMBL" id="SRMO01000081">
    <property type="protein sequence ID" value="TGG91218.1"/>
    <property type="molecule type" value="Genomic_DNA"/>
</dbReference>
<gene>
    <name evidence="3" type="ORF">ERJ67_08450</name>
</gene>
<proteinExistence type="predicted"/>
<protein>
    <submittedName>
        <fullName evidence="3">Cadherin-like beta sandwich domain-containing protein</fullName>
    </submittedName>
</protein>
<evidence type="ECO:0000313" key="4">
    <source>
        <dbReference type="Proteomes" id="UP000317990"/>
    </source>
</evidence>
<dbReference type="Proteomes" id="UP000317990">
    <property type="component" value="Unassembled WGS sequence"/>
</dbReference>
<dbReference type="Gene3D" id="2.60.40.3440">
    <property type="match status" value="1"/>
</dbReference>
<dbReference type="GO" id="GO:0005509">
    <property type="term" value="F:calcium ion binding"/>
    <property type="evidence" value="ECO:0007669"/>
    <property type="project" value="InterPro"/>
</dbReference>
<dbReference type="AlphaFoldDB" id="A0A524RM12"/>
<dbReference type="SUPFAM" id="SSF49313">
    <property type="entry name" value="Cadherin-like"/>
    <property type="match status" value="1"/>
</dbReference>
<reference evidence="3 4" key="1">
    <citation type="journal article" date="2019" name="mSystems">
        <title>Life at home and on the roam: Genomic adaptions reflect the dual lifestyle of an intracellular, facultative symbiont.</title>
        <authorList>
            <person name="Burgsdorf I."/>
        </authorList>
    </citation>
    <scope>NUCLEOTIDE SEQUENCE [LARGE SCALE GENOMIC DNA]</scope>
    <source>
        <strain evidence="3">277cV</strain>
    </source>
</reference>
<dbReference type="GO" id="GO:0016020">
    <property type="term" value="C:membrane"/>
    <property type="evidence" value="ECO:0007669"/>
    <property type="project" value="InterPro"/>
</dbReference>
<feature type="domain" description="Cadherin-like beta-sandwich-like" evidence="2">
    <location>
        <begin position="134"/>
        <end position="217"/>
    </location>
</feature>
<accession>A0A524RM12</accession>
<organism evidence="3 4">
    <name type="scientific">Aphanocapsa feldmannii 277cV</name>
    <dbReference type="NCBI Taxonomy" id="2507553"/>
    <lineage>
        <taxon>Bacteria</taxon>
        <taxon>Bacillati</taxon>
        <taxon>Cyanobacteriota</taxon>
        <taxon>Cyanophyceae</taxon>
        <taxon>Oscillatoriophycideae</taxon>
        <taxon>Chroococcales</taxon>
        <taxon>Microcystaceae</taxon>
        <taxon>Aphanocapsa</taxon>
    </lineage>
</organism>
<comment type="caution">
    <text evidence="3">The sequence shown here is derived from an EMBL/GenBank/DDBJ whole genome shotgun (WGS) entry which is preliminary data.</text>
</comment>
<dbReference type="InterPro" id="IPR015919">
    <property type="entry name" value="Cadherin-like_sf"/>
</dbReference>
<dbReference type="Pfam" id="PF12733">
    <property type="entry name" value="Cadherin-like"/>
    <property type="match status" value="1"/>
</dbReference>
<dbReference type="Pfam" id="PF17963">
    <property type="entry name" value="Big_9"/>
    <property type="match status" value="1"/>
</dbReference>
<sequence length="228" mass="23542">MKINVTAVNNPPIPMDDDAETPENTPVEIKVLANDEDVDEGTALSVTRVGTEDGINNTATETNPAKGTVTITDSGTTITYTPNSNFITGTDTFTYVVSDNATPPLTAVGTVTVTVISDASNARLRGLTMSTGTLEPDFSASTTSYTASVANDVASLTVTPTTERIGATVTVNDILVTSGSASTDIPLAEGADTTISVVVTPQDLNAEARTYSIEVSRAPSDNAALSYL</sequence>
<feature type="region of interest" description="Disordered" evidence="1">
    <location>
        <begin position="1"/>
        <end position="22"/>
    </location>
</feature>
<dbReference type="InterPro" id="IPR025883">
    <property type="entry name" value="Cadherin-like_domain"/>
</dbReference>
<evidence type="ECO:0000313" key="3">
    <source>
        <dbReference type="EMBL" id="TGG91218.1"/>
    </source>
</evidence>
<name>A0A524RM12_9CHRO</name>
<feature type="non-terminal residue" evidence="3">
    <location>
        <position position="228"/>
    </location>
</feature>
<evidence type="ECO:0000259" key="2">
    <source>
        <dbReference type="Pfam" id="PF12733"/>
    </source>
</evidence>
<evidence type="ECO:0000256" key="1">
    <source>
        <dbReference type="SAM" id="MobiDB-lite"/>
    </source>
</evidence>